<protein>
    <submittedName>
        <fullName evidence="2">Ribosomal protein S6 modification protein</fullName>
    </submittedName>
</protein>
<proteinExistence type="predicted"/>
<dbReference type="InParanoid" id="A0A423PE00"/>
<reference evidence="2 3" key="1">
    <citation type="submission" date="2013-10" db="EMBL/GenBank/DDBJ databases">
        <title>Salinisphaera japonica YTM-1 Genome Sequencing.</title>
        <authorList>
            <person name="Lai Q."/>
            <person name="Li C."/>
            <person name="Shao Z."/>
        </authorList>
    </citation>
    <scope>NUCLEOTIDE SEQUENCE [LARGE SCALE GENOMIC DNA]</scope>
    <source>
        <strain evidence="2 3">YTM-1</strain>
    </source>
</reference>
<dbReference type="InterPro" id="IPR008503">
    <property type="entry name" value="Asp_endopeptidase"/>
</dbReference>
<dbReference type="Gene3D" id="2.40.70.10">
    <property type="entry name" value="Acid Proteases"/>
    <property type="match status" value="1"/>
</dbReference>
<dbReference type="Proteomes" id="UP000285310">
    <property type="component" value="Unassembled WGS sequence"/>
</dbReference>
<evidence type="ECO:0000259" key="1">
    <source>
        <dbReference type="Pfam" id="PF05618"/>
    </source>
</evidence>
<dbReference type="InterPro" id="IPR021109">
    <property type="entry name" value="Peptidase_aspartic_dom_sf"/>
</dbReference>
<evidence type="ECO:0000313" key="3">
    <source>
        <dbReference type="Proteomes" id="UP000285310"/>
    </source>
</evidence>
<dbReference type="SUPFAM" id="SSF50630">
    <property type="entry name" value="Acid proteases"/>
    <property type="match status" value="1"/>
</dbReference>
<sequence>MTNDIPLIGWREWVSLPSLGIDAVKAKIDTGARTSALHTFSLDADYEGGQRIARFGVHPLQGDTDTVVWCQAPVVDERNVRDSGGHREWRFVIATELGLADRRWTVEITLTARDTMLFRMLVGRTAMAGLQVDPSASFLMGRRGAR</sequence>
<keyword evidence="3" id="KW-1185">Reference proteome</keyword>
<dbReference type="AlphaFoldDB" id="A0A423PE00"/>
<evidence type="ECO:0000313" key="2">
    <source>
        <dbReference type="EMBL" id="ROO23800.1"/>
    </source>
</evidence>
<dbReference type="OrthoDB" id="9782977at2"/>
<dbReference type="PANTHER" id="PTHR38037:SF1">
    <property type="entry name" value="ATP-DEPENDENT ZINC PROTEASE DOMAIN-CONTAINING PROTEIN-RELATED"/>
    <property type="match status" value="1"/>
</dbReference>
<comment type="caution">
    <text evidence="2">The sequence shown here is derived from an EMBL/GenBank/DDBJ whole genome shotgun (WGS) entry which is preliminary data.</text>
</comment>
<feature type="domain" description="Retropepsin-like aspartic endopeptidase" evidence="1">
    <location>
        <begin position="8"/>
        <end position="140"/>
    </location>
</feature>
<dbReference type="Pfam" id="PF05618">
    <property type="entry name" value="Zn_protease"/>
    <property type="match status" value="1"/>
</dbReference>
<accession>A0A423PE00</accession>
<organism evidence="2 3">
    <name type="scientific">Salinisphaera japonica YTM-1</name>
    <dbReference type="NCBI Taxonomy" id="1209778"/>
    <lineage>
        <taxon>Bacteria</taxon>
        <taxon>Pseudomonadati</taxon>
        <taxon>Pseudomonadota</taxon>
        <taxon>Gammaproteobacteria</taxon>
        <taxon>Salinisphaerales</taxon>
        <taxon>Salinisphaeraceae</taxon>
        <taxon>Salinisphaera</taxon>
    </lineage>
</organism>
<dbReference type="PANTHER" id="PTHR38037">
    <property type="entry name" value="ZN_PROTEASE DOMAIN-CONTAINING PROTEIN"/>
    <property type="match status" value="1"/>
</dbReference>
<dbReference type="RefSeq" id="WP_123659434.1">
    <property type="nucleotide sequence ID" value="NZ_AYKG01000069.1"/>
</dbReference>
<gene>
    <name evidence="2" type="ORF">SAJA_15010</name>
</gene>
<name>A0A423PE00_9GAMM</name>
<dbReference type="EMBL" id="AYKG01000069">
    <property type="protein sequence ID" value="ROO23800.1"/>
    <property type="molecule type" value="Genomic_DNA"/>
</dbReference>